<dbReference type="RefSeq" id="WP_200232809.1">
    <property type="nucleotide sequence ID" value="NZ_NRRV01000001.1"/>
</dbReference>
<dbReference type="InterPro" id="IPR002934">
    <property type="entry name" value="Polymerase_NTP_transf_dom"/>
</dbReference>
<accession>A0ABS1CB73</accession>
<dbReference type="Pfam" id="PF01909">
    <property type="entry name" value="NTP_transf_2"/>
    <property type="match status" value="1"/>
</dbReference>
<dbReference type="InterPro" id="IPR043519">
    <property type="entry name" value="NT_sf"/>
</dbReference>
<comment type="caution">
    <text evidence="2">The sequence shown here is derived from an EMBL/GenBank/DDBJ whole genome shotgun (WGS) entry which is preliminary data.</text>
</comment>
<dbReference type="EMBL" id="NRRV01000001">
    <property type="protein sequence ID" value="MBK1629159.1"/>
    <property type="molecule type" value="Genomic_DNA"/>
</dbReference>
<feature type="domain" description="Polymerase nucleotidyl transferase" evidence="1">
    <location>
        <begin position="11"/>
        <end position="58"/>
    </location>
</feature>
<dbReference type="SUPFAM" id="SSF81301">
    <property type="entry name" value="Nucleotidyltransferase"/>
    <property type="match status" value="1"/>
</dbReference>
<dbReference type="Proteomes" id="UP000748752">
    <property type="component" value="Unassembled WGS sequence"/>
</dbReference>
<evidence type="ECO:0000313" key="3">
    <source>
        <dbReference type="Proteomes" id="UP000748752"/>
    </source>
</evidence>
<dbReference type="Gene3D" id="3.30.460.10">
    <property type="entry name" value="Beta Polymerase, domain 2"/>
    <property type="match status" value="1"/>
</dbReference>
<evidence type="ECO:0000259" key="1">
    <source>
        <dbReference type="Pfam" id="PF01909"/>
    </source>
</evidence>
<protein>
    <submittedName>
        <fullName evidence="2">DNA polymerase III subunit beta</fullName>
    </submittedName>
</protein>
<organism evidence="2 3">
    <name type="scientific">Thiohalocapsa halophila</name>
    <dbReference type="NCBI Taxonomy" id="69359"/>
    <lineage>
        <taxon>Bacteria</taxon>
        <taxon>Pseudomonadati</taxon>
        <taxon>Pseudomonadota</taxon>
        <taxon>Gammaproteobacteria</taxon>
        <taxon>Chromatiales</taxon>
        <taxon>Chromatiaceae</taxon>
        <taxon>Thiohalocapsa</taxon>
    </lineage>
</organism>
<sequence length="101" mass="11386">MRLTAHQQQVIKQAAQDAFGPDVRVHLFGSRVDDTRRGGDIDLLIRTALTDPERIVRAEIDFQVQVQRALGEQRIDLLVDYPGRRVRPPIFDVAARTGVAL</sequence>
<name>A0ABS1CB73_9GAMM</name>
<evidence type="ECO:0000313" key="2">
    <source>
        <dbReference type="EMBL" id="MBK1629159.1"/>
    </source>
</evidence>
<proteinExistence type="predicted"/>
<keyword evidence="3" id="KW-1185">Reference proteome</keyword>
<gene>
    <name evidence="2" type="ORF">CKO31_00110</name>
</gene>
<reference evidence="2 3" key="1">
    <citation type="journal article" date="2020" name="Microorganisms">
        <title>Osmotic Adaptation and Compatible Solute Biosynthesis of Phototrophic Bacteria as Revealed from Genome Analyses.</title>
        <authorList>
            <person name="Imhoff J.F."/>
            <person name="Rahn T."/>
            <person name="Kunzel S."/>
            <person name="Keller A."/>
            <person name="Neulinger S.C."/>
        </authorList>
    </citation>
    <scope>NUCLEOTIDE SEQUENCE [LARGE SCALE GENOMIC DNA]</scope>
    <source>
        <strain evidence="2 3">DSM 6210</strain>
    </source>
</reference>